<evidence type="ECO:0000256" key="11">
    <source>
        <dbReference type="ARBA" id="ARBA00048336"/>
    </source>
</evidence>
<accession>A0A251LCP0</accession>
<dbReference type="Gene3D" id="3.60.40.10">
    <property type="entry name" value="PPM-type phosphatase domain"/>
    <property type="match status" value="1"/>
</dbReference>
<dbReference type="EC" id="3.1.3.16" evidence="4"/>
<dbReference type="GO" id="GO:1902531">
    <property type="term" value="P:regulation of intracellular signal transduction"/>
    <property type="evidence" value="ECO:0000318"/>
    <property type="project" value="GO_Central"/>
</dbReference>
<protein>
    <recommendedName>
        <fullName evidence="4">protein-serine/threonine phosphatase</fullName>
        <ecNumber evidence="4">3.1.3.16</ecNumber>
    </recommendedName>
</protein>
<evidence type="ECO:0000256" key="5">
    <source>
        <dbReference type="ARBA" id="ARBA00022723"/>
    </source>
</evidence>
<evidence type="ECO:0000256" key="4">
    <source>
        <dbReference type="ARBA" id="ARBA00013081"/>
    </source>
</evidence>
<dbReference type="InterPro" id="IPR036457">
    <property type="entry name" value="PPM-type-like_dom_sf"/>
</dbReference>
<dbReference type="InterPro" id="IPR015655">
    <property type="entry name" value="PP2C"/>
</dbReference>
<comment type="cofactor">
    <cofactor evidence="1">
        <name>Mn(2+)</name>
        <dbReference type="ChEBI" id="CHEBI:29035"/>
    </cofactor>
</comment>
<evidence type="ECO:0000256" key="1">
    <source>
        <dbReference type="ARBA" id="ARBA00001936"/>
    </source>
</evidence>
<dbReference type="Proteomes" id="UP000091857">
    <property type="component" value="Chromosome 3"/>
</dbReference>
<dbReference type="PROSITE" id="PS51746">
    <property type="entry name" value="PPM_2"/>
    <property type="match status" value="1"/>
</dbReference>
<keyword evidence="8" id="KW-0904">Protein phosphatase</keyword>
<dbReference type="GO" id="GO:0004722">
    <property type="term" value="F:protein serine/threonine phosphatase activity"/>
    <property type="evidence" value="ECO:0000318"/>
    <property type="project" value="GO_Central"/>
</dbReference>
<evidence type="ECO:0000256" key="8">
    <source>
        <dbReference type="ARBA" id="ARBA00022912"/>
    </source>
</evidence>
<evidence type="ECO:0000313" key="13">
    <source>
        <dbReference type="EMBL" id="OAY56065.1"/>
    </source>
</evidence>
<keyword evidence="14" id="KW-1185">Reference proteome</keyword>
<sequence length="369" mass="40792">MVLFPSLFDGLARTVSIKKGRNSQKDVGKEAADALAKDARKSELMLSSSGTVKSNKSNNFTSVCSKRGQKGINQDRFIVWEEFGCQEDMIFCGIFDGHGPWGHVVAKRVKESVPSSLLCNWQESLALTSPDVDFGMELDRDLQQFDIWKQSYLKTYAAVDQDLKQNPDIDAFSSGTTALTIVKQGEQLIIANVGDSRAVLGTTSDDGSLVPVQLTIDFKPNLPEEAERITQSNGRVFCLHDEPGVHRVWMPNGKRPGLALSRAFGDYCVKDFGLISIPAVSQRSVTRRDRFVILATDGVWDVISNQEAVQIVSSTPDREKSAKTLVQCAARAWKYKKRGIAIDDISAICLFFHDSPSQKIDPLMVLKQA</sequence>
<evidence type="ECO:0000256" key="2">
    <source>
        <dbReference type="ARBA" id="ARBA00001946"/>
    </source>
</evidence>
<keyword evidence="6" id="KW-0378">Hydrolase</keyword>
<evidence type="ECO:0000256" key="9">
    <source>
        <dbReference type="ARBA" id="ARBA00023211"/>
    </source>
</evidence>
<dbReference type="EMBL" id="CM004389">
    <property type="protein sequence ID" value="OAY56065.1"/>
    <property type="molecule type" value="Genomic_DNA"/>
</dbReference>
<dbReference type="AlphaFoldDB" id="A0A251LCP0"/>
<dbReference type="GO" id="GO:0009414">
    <property type="term" value="P:response to water deprivation"/>
    <property type="evidence" value="ECO:0000318"/>
    <property type="project" value="GO_Central"/>
</dbReference>
<evidence type="ECO:0000256" key="10">
    <source>
        <dbReference type="ARBA" id="ARBA00047761"/>
    </source>
</evidence>
<dbReference type="GO" id="GO:0046872">
    <property type="term" value="F:metal ion binding"/>
    <property type="evidence" value="ECO:0007669"/>
    <property type="project" value="UniProtKB-KW"/>
</dbReference>
<dbReference type="FunFam" id="3.60.40.10:FF:000038">
    <property type="entry name" value="Probable protein phosphatase 2C 34"/>
    <property type="match status" value="1"/>
</dbReference>
<evidence type="ECO:0000313" key="14">
    <source>
        <dbReference type="Proteomes" id="UP000091857"/>
    </source>
</evidence>
<keyword evidence="5" id="KW-0479">Metal-binding</keyword>
<evidence type="ECO:0000256" key="3">
    <source>
        <dbReference type="ARBA" id="ARBA00006702"/>
    </source>
</evidence>
<feature type="domain" description="PPM-type phosphatase" evidence="12">
    <location>
        <begin position="60"/>
        <end position="352"/>
    </location>
</feature>
<dbReference type="EMBL" id="CM004389">
    <property type="protein sequence ID" value="OAY56066.1"/>
    <property type="molecule type" value="Genomic_DNA"/>
</dbReference>
<comment type="catalytic activity">
    <reaction evidence="10">
        <text>O-phospho-L-seryl-[protein] + H2O = L-seryl-[protein] + phosphate</text>
        <dbReference type="Rhea" id="RHEA:20629"/>
        <dbReference type="Rhea" id="RHEA-COMP:9863"/>
        <dbReference type="Rhea" id="RHEA-COMP:11604"/>
        <dbReference type="ChEBI" id="CHEBI:15377"/>
        <dbReference type="ChEBI" id="CHEBI:29999"/>
        <dbReference type="ChEBI" id="CHEBI:43474"/>
        <dbReference type="ChEBI" id="CHEBI:83421"/>
        <dbReference type="EC" id="3.1.3.16"/>
    </reaction>
</comment>
<dbReference type="OMA" id="CAIREWK"/>
<reference evidence="13 14" key="1">
    <citation type="submission" date="2016-02" db="EMBL/GenBank/DDBJ databases">
        <title>WGS assembly of Manihot esculenta.</title>
        <authorList>
            <person name="Bredeson J.V."/>
            <person name="Prochnik S.E."/>
            <person name="Lyons J.B."/>
            <person name="Schmutz J."/>
            <person name="Grimwood J."/>
            <person name="Vrebalov J."/>
            <person name="Bart R.S."/>
            <person name="Amuge T."/>
            <person name="Ferguson M.E."/>
            <person name="Green R."/>
            <person name="Putnam N."/>
            <person name="Stites J."/>
            <person name="Rounsley S."/>
            <person name="Rokhsar D.S."/>
        </authorList>
    </citation>
    <scope>NUCLEOTIDE SEQUENCE [LARGE SCALE GENOMIC DNA]</scope>
    <source>
        <strain evidence="14">cv. AM560-2</strain>
        <tissue evidence="13">Leaf</tissue>
    </source>
</reference>
<comment type="catalytic activity">
    <reaction evidence="11">
        <text>O-phospho-L-threonyl-[protein] + H2O = L-threonyl-[protein] + phosphate</text>
        <dbReference type="Rhea" id="RHEA:47004"/>
        <dbReference type="Rhea" id="RHEA-COMP:11060"/>
        <dbReference type="Rhea" id="RHEA-COMP:11605"/>
        <dbReference type="ChEBI" id="CHEBI:15377"/>
        <dbReference type="ChEBI" id="CHEBI:30013"/>
        <dbReference type="ChEBI" id="CHEBI:43474"/>
        <dbReference type="ChEBI" id="CHEBI:61977"/>
        <dbReference type="EC" id="3.1.3.16"/>
    </reaction>
</comment>
<dbReference type="Gramene" id="Manes.03G199700.1.v8.1">
    <property type="protein sequence ID" value="Manes.03G199700.1.v8.1.CDS"/>
    <property type="gene ID" value="Manes.03G199700.v8.1"/>
</dbReference>
<gene>
    <name evidence="13" type="ORF">MANES_03G199700</name>
</gene>
<dbReference type="Pfam" id="PF00481">
    <property type="entry name" value="PP2C"/>
    <property type="match status" value="1"/>
</dbReference>
<name>A0A251LCP0_MANES</name>
<dbReference type="SMART" id="SM00332">
    <property type="entry name" value="PP2Cc"/>
    <property type="match status" value="1"/>
</dbReference>
<proteinExistence type="inferred from homology"/>
<dbReference type="Gramene" id="Manes.03G199700.2.v8.1">
    <property type="protein sequence ID" value="Manes.03G199700.2.v8.1.CDS"/>
    <property type="gene ID" value="Manes.03G199700.v8.1"/>
</dbReference>
<dbReference type="OrthoDB" id="10264738at2759"/>
<comment type="similarity">
    <text evidence="3">Belongs to the PP2C family.</text>
</comment>
<dbReference type="PANTHER" id="PTHR47992">
    <property type="entry name" value="PROTEIN PHOSPHATASE"/>
    <property type="match status" value="1"/>
</dbReference>
<evidence type="ECO:0000256" key="6">
    <source>
        <dbReference type="ARBA" id="ARBA00022801"/>
    </source>
</evidence>
<dbReference type="InterPro" id="IPR001932">
    <property type="entry name" value="PPM-type_phosphatase-like_dom"/>
</dbReference>
<evidence type="ECO:0000256" key="7">
    <source>
        <dbReference type="ARBA" id="ARBA00022842"/>
    </source>
</evidence>
<keyword evidence="9" id="KW-0464">Manganese</keyword>
<keyword evidence="7" id="KW-0460">Magnesium</keyword>
<dbReference type="CDD" id="cd00143">
    <property type="entry name" value="PP2Cc"/>
    <property type="match status" value="1"/>
</dbReference>
<dbReference type="GO" id="GO:0045926">
    <property type="term" value="P:negative regulation of growth"/>
    <property type="evidence" value="ECO:0007669"/>
    <property type="project" value="UniProtKB-ARBA"/>
</dbReference>
<comment type="cofactor">
    <cofactor evidence="2">
        <name>Mg(2+)</name>
        <dbReference type="ChEBI" id="CHEBI:18420"/>
    </cofactor>
</comment>
<organism evidence="13 14">
    <name type="scientific">Manihot esculenta</name>
    <name type="common">Cassava</name>
    <name type="synonym">Jatropha manihot</name>
    <dbReference type="NCBI Taxonomy" id="3983"/>
    <lineage>
        <taxon>Eukaryota</taxon>
        <taxon>Viridiplantae</taxon>
        <taxon>Streptophyta</taxon>
        <taxon>Embryophyta</taxon>
        <taxon>Tracheophyta</taxon>
        <taxon>Spermatophyta</taxon>
        <taxon>Magnoliopsida</taxon>
        <taxon>eudicotyledons</taxon>
        <taxon>Gunneridae</taxon>
        <taxon>Pentapetalae</taxon>
        <taxon>rosids</taxon>
        <taxon>fabids</taxon>
        <taxon>Malpighiales</taxon>
        <taxon>Euphorbiaceae</taxon>
        <taxon>Crotonoideae</taxon>
        <taxon>Manihoteae</taxon>
        <taxon>Manihot</taxon>
    </lineage>
</organism>
<dbReference type="SUPFAM" id="SSF81606">
    <property type="entry name" value="PP2C-like"/>
    <property type="match status" value="1"/>
</dbReference>
<evidence type="ECO:0000259" key="12">
    <source>
        <dbReference type="PROSITE" id="PS51746"/>
    </source>
</evidence>